<organism evidence="3 4">
    <name type="scientific">Lepidopterella palustris CBS 459.81</name>
    <dbReference type="NCBI Taxonomy" id="1314670"/>
    <lineage>
        <taxon>Eukaryota</taxon>
        <taxon>Fungi</taxon>
        <taxon>Dikarya</taxon>
        <taxon>Ascomycota</taxon>
        <taxon>Pezizomycotina</taxon>
        <taxon>Dothideomycetes</taxon>
        <taxon>Pleosporomycetidae</taxon>
        <taxon>Mytilinidiales</taxon>
        <taxon>Argynnaceae</taxon>
        <taxon>Lepidopterella</taxon>
    </lineage>
</organism>
<keyword evidence="4" id="KW-1185">Reference proteome</keyword>
<dbReference type="AlphaFoldDB" id="A0A8E2DXI0"/>
<feature type="non-terminal residue" evidence="3">
    <location>
        <position position="1"/>
    </location>
</feature>
<accession>A0A8E2DXI0</accession>
<dbReference type="InterPro" id="IPR006600">
    <property type="entry name" value="HTH_CenpB_DNA-bd_dom"/>
</dbReference>
<reference evidence="3 4" key="1">
    <citation type="journal article" date="2016" name="Nat. Commun.">
        <title>Ectomycorrhizal ecology is imprinted in the genome of the dominant symbiotic fungus Cenococcum geophilum.</title>
        <authorList>
            <consortium name="DOE Joint Genome Institute"/>
            <person name="Peter M."/>
            <person name="Kohler A."/>
            <person name="Ohm R.A."/>
            <person name="Kuo A."/>
            <person name="Krutzmann J."/>
            <person name="Morin E."/>
            <person name="Arend M."/>
            <person name="Barry K.W."/>
            <person name="Binder M."/>
            <person name="Choi C."/>
            <person name="Clum A."/>
            <person name="Copeland A."/>
            <person name="Grisel N."/>
            <person name="Haridas S."/>
            <person name="Kipfer T."/>
            <person name="LaButti K."/>
            <person name="Lindquist E."/>
            <person name="Lipzen A."/>
            <person name="Maire R."/>
            <person name="Meier B."/>
            <person name="Mihaltcheva S."/>
            <person name="Molinier V."/>
            <person name="Murat C."/>
            <person name="Poggeler S."/>
            <person name="Quandt C.A."/>
            <person name="Sperisen C."/>
            <person name="Tritt A."/>
            <person name="Tisserant E."/>
            <person name="Crous P.W."/>
            <person name="Henrissat B."/>
            <person name="Nehls U."/>
            <person name="Egli S."/>
            <person name="Spatafora J.W."/>
            <person name="Grigoriev I.V."/>
            <person name="Martin F.M."/>
        </authorList>
    </citation>
    <scope>NUCLEOTIDE SEQUENCE [LARGE SCALE GENOMIC DNA]</scope>
    <source>
        <strain evidence="3 4">CBS 459.81</strain>
    </source>
</reference>
<dbReference type="Proteomes" id="UP000250266">
    <property type="component" value="Unassembled WGS sequence"/>
</dbReference>
<name>A0A8E2DXI0_9PEZI</name>
<sequence>EEDADINKRLLTPGQARTLVNYINKLTLCGLHPTHAMVRNLASSLVKRYLGECWVKRFIERHKNTIKLSYLLPLDKVRKKANSALYYSLYFELLGQKIKRYDILPENTYNIDKKGFLIGKFNKGRRIYTRYAFELGRMPCVIQDGNRECITIVVTICADGTALSPGLIYQAVELA</sequence>
<evidence type="ECO:0000259" key="2">
    <source>
        <dbReference type="PROSITE" id="PS51253"/>
    </source>
</evidence>
<dbReference type="GO" id="GO:0003677">
    <property type="term" value="F:DNA binding"/>
    <property type="evidence" value="ECO:0007669"/>
    <property type="project" value="UniProtKB-KW"/>
</dbReference>
<gene>
    <name evidence="3" type="ORF">K432DRAFT_313067</name>
</gene>
<dbReference type="OrthoDB" id="3938460at2759"/>
<evidence type="ECO:0000256" key="1">
    <source>
        <dbReference type="ARBA" id="ARBA00023125"/>
    </source>
</evidence>
<evidence type="ECO:0000313" key="4">
    <source>
        <dbReference type="Proteomes" id="UP000250266"/>
    </source>
</evidence>
<keyword evidence="1" id="KW-0238">DNA-binding</keyword>
<evidence type="ECO:0000313" key="3">
    <source>
        <dbReference type="EMBL" id="OCK73331.1"/>
    </source>
</evidence>
<dbReference type="EMBL" id="KV745823">
    <property type="protein sequence ID" value="OCK73331.1"/>
    <property type="molecule type" value="Genomic_DNA"/>
</dbReference>
<feature type="domain" description="HTH CENPB-type" evidence="2">
    <location>
        <begin position="3"/>
        <end position="68"/>
    </location>
</feature>
<proteinExistence type="predicted"/>
<dbReference type="PROSITE" id="PS51253">
    <property type="entry name" value="HTH_CENPB"/>
    <property type="match status" value="1"/>
</dbReference>
<protein>
    <recommendedName>
        <fullName evidence="2">HTH CENPB-type domain-containing protein</fullName>
    </recommendedName>
</protein>